<evidence type="ECO:0000313" key="10">
    <source>
        <dbReference type="Proteomes" id="UP001500236"/>
    </source>
</evidence>
<evidence type="ECO:0000313" key="9">
    <source>
        <dbReference type="EMBL" id="GAA3064457.1"/>
    </source>
</evidence>
<name>A0ABP6LZB6_9MICC</name>
<accession>A0ABP6LZB6</accession>
<keyword evidence="6" id="KW-0464">Manganese</keyword>
<dbReference type="CDD" id="cd03426">
    <property type="entry name" value="NUDIX_CoAse_Nudt7"/>
    <property type="match status" value="1"/>
</dbReference>
<dbReference type="Pfam" id="PF00293">
    <property type="entry name" value="NUDIX"/>
    <property type="match status" value="1"/>
</dbReference>
<dbReference type="EMBL" id="BAAAVT010000009">
    <property type="protein sequence ID" value="GAA3064457.1"/>
    <property type="molecule type" value="Genomic_DNA"/>
</dbReference>
<evidence type="ECO:0000259" key="8">
    <source>
        <dbReference type="PROSITE" id="PS51462"/>
    </source>
</evidence>
<dbReference type="SUPFAM" id="SSF55811">
    <property type="entry name" value="Nudix"/>
    <property type="match status" value="1"/>
</dbReference>
<keyword evidence="4" id="KW-0378">Hydrolase</keyword>
<evidence type="ECO:0000256" key="7">
    <source>
        <dbReference type="SAM" id="MobiDB-lite"/>
    </source>
</evidence>
<keyword evidence="3" id="KW-0479">Metal-binding</keyword>
<feature type="region of interest" description="Disordered" evidence="7">
    <location>
        <begin position="1"/>
        <end position="23"/>
    </location>
</feature>
<dbReference type="InterPro" id="IPR015797">
    <property type="entry name" value="NUDIX_hydrolase-like_dom_sf"/>
</dbReference>
<dbReference type="RefSeq" id="WP_344685799.1">
    <property type="nucleotide sequence ID" value="NZ_BAAAVT010000009.1"/>
</dbReference>
<feature type="domain" description="Nudix hydrolase" evidence="8">
    <location>
        <begin position="74"/>
        <end position="228"/>
    </location>
</feature>
<dbReference type="PROSITE" id="PS51462">
    <property type="entry name" value="NUDIX"/>
    <property type="match status" value="1"/>
</dbReference>
<gene>
    <name evidence="9" type="ORF">GCM10010529_16870</name>
</gene>
<keyword evidence="5" id="KW-0460">Magnesium</keyword>
<evidence type="ECO:0000256" key="5">
    <source>
        <dbReference type="ARBA" id="ARBA00022842"/>
    </source>
</evidence>
<dbReference type="InterPro" id="IPR000086">
    <property type="entry name" value="NUDIX_hydrolase_dom"/>
</dbReference>
<evidence type="ECO:0000256" key="4">
    <source>
        <dbReference type="ARBA" id="ARBA00022801"/>
    </source>
</evidence>
<dbReference type="Proteomes" id="UP001500236">
    <property type="component" value="Unassembled WGS sequence"/>
</dbReference>
<evidence type="ECO:0000256" key="6">
    <source>
        <dbReference type="ARBA" id="ARBA00023211"/>
    </source>
</evidence>
<proteinExistence type="predicted"/>
<comment type="cofactor">
    <cofactor evidence="1">
        <name>Mn(2+)</name>
        <dbReference type="ChEBI" id="CHEBI:29035"/>
    </cofactor>
</comment>
<evidence type="ECO:0000256" key="1">
    <source>
        <dbReference type="ARBA" id="ARBA00001936"/>
    </source>
</evidence>
<feature type="compositionally biased region" description="Basic and acidic residues" evidence="7">
    <location>
        <begin position="1"/>
        <end position="17"/>
    </location>
</feature>
<dbReference type="Gene3D" id="3.90.79.10">
    <property type="entry name" value="Nucleoside Triphosphate Pyrophosphohydrolase"/>
    <property type="match status" value="1"/>
</dbReference>
<dbReference type="PANTHER" id="PTHR12992:SF11">
    <property type="entry name" value="MITOCHONDRIAL COENZYME A DIPHOSPHATASE NUDT8"/>
    <property type="match status" value="1"/>
</dbReference>
<reference evidence="10" key="1">
    <citation type="journal article" date="2019" name="Int. J. Syst. Evol. Microbiol.">
        <title>The Global Catalogue of Microorganisms (GCM) 10K type strain sequencing project: providing services to taxonomists for standard genome sequencing and annotation.</title>
        <authorList>
            <consortium name="The Broad Institute Genomics Platform"/>
            <consortium name="The Broad Institute Genome Sequencing Center for Infectious Disease"/>
            <person name="Wu L."/>
            <person name="Ma J."/>
        </authorList>
    </citation>
    <scope>NUCLEOTIDE SEQUENCE [LARGE SCALE GENOMIC DNA]</scope>
    <source>
        <strain evidence="10">JCM 14309</strain>
    </source>
</reference>
<comment type="cofactor">
    <cofactor evidence="2">
        <name>Mg(2+)</name>
        <dbReference type="ChEBI" id="CHEBI:18420"/>
    </cofactor>
</comment>
<dbReference type="PANTHER" id="PTHR12992">
    <property type="entry name" value="NUDIX HYDROLASE"/>
    <property type="match status" value="1"/>
</dbReference>
<protein>
    <recommendedName>
        <fullName evidence="8">Nudix hydrolase domain-containing protein</fullName>
    </recommendedName>
</protein>
<organism evidence="9 10">
    <name type="scientific">Nesterenkonia aethiopica</name>
    <dbReference type="NCBI Taxonomy" id="269144"/>
    <lineage>
        <taxon>Bacteria</taxon>
        <taxon>Bacillati</taxon>
        <taxon>Actinomycetota</taxon>
        <taxon>Actinomycetes</taxon>
        <taxon>Micrococcales</taxon>
        <taxon>Micrococcaceae</taxon>
        <taxon>Nesterenkonia</taxon>
    </lineage>
</organism>
<comment type="caution">
    <text evidence="9">The sequence shown here is derived from an EMBL/GenBank/DDBJ whole genome shotgun (WGS) entry which is preliminary data.</text>
</comment>
<evidence type="ECO:0000256" key="2">
    <source>
        <dbReference type="ARBA" id="ARBA00001946"/>
    </source>
</evidence>
<keyword evidence="10" id="KW-1185">Reference proteome</keyword>
<dbReference type="InterPro" id="IPR045121">
    <property type="entry name" value="CoAse"/>
</dbReference>
<evidence type="ECO:0000256" key="3">
    <source>
        <dbReference type="ARBA" id="ARBA00022723"/>
    </source>
</evidence>
<sequence>MPEPQRGDVRRDGRRDQQGTAARYRVAEDLTRLVAEAADYSANHPEAAELGGWWWTPEPVLEPPAEPAMRVGEGREAAVLALFCLEPHSGDGVPDVPGVVEAPYLLVTERSRGLAKHPGQVAFPGGALEAFDHGPGAAALREAHEEIGLDPARVGVIGLLPPAPVPISGFMVTPVVGVTEDPGLLTPQAGEVEAVIRVPVRRLVDPANRTTSVIRRHGTTHRAPAFVVDGTLIWGFTGILLDRILSRLGWEEPWDQEASVDPREYQPLF</sequence>